<gene>
    <name evidence="1" type="ORF">A4A49_21701</name>
</gene>
<dbReference type="EMBL" id="MJEQ01037187">
    <property type="protein sequence ID" value="OIT03740.1"/>
    <property type="molecule type" value="Genomic_DNA"/>
</dbReference>
<name>A0A1J6IH91_NICAT</name>
<comment type="caution">
    <text evidence="1">The sequence shown here is derived from an EMBL/GenBank/DDBJ whole genome shotgun (WGS) entry which is preliminary data.</text>
</comment>
<keyword evidence="2" id="KW-1185">Reference proteome</keyword>
<reference evidence="1" key="1">
    <citation type="submission" date="2016-11" db="EMBL/GenBank/DDBJ databases">
        <title>The genome of Nicotiana attenuata.</title>
        <authorList>
            <person name="Xu S."/>
            <person name="Brockmoeller T."/>
            <person name="Gaquerel E."/>
            <person name="Navarro A."/>
            <person name="Kuhl H."/>
            <person name="Gase K."/>
            <person name="Ling Z."/>
            <person name="Zhou W."/>
            <person name="Kreitzer C."/>
            <person name="Stanke M."/>
            <person name="Tang H."/>
            <person name="Lyons E."/>
            <person name="Pandey P."/>
            <person name="Pandey S.P."/>
            <person name="Timmermann B."/>
            <person name="Baldwin I.T."/>
        </authorList>
    </citation>
    <scope>NUCLEOTIDE SEQUENCE [LARGE SCALE GENOMIC DNA]</scope>
    <source>
        <strain evidence="1">UT</strain>
    </source>
</reference>
<dbReference type="Proteomes" id="UP000187609">
    <property type="component" value="Unassembled WGS sequence"/>
</dbReference>
<sequence length="71" mass="8041">MLHFYDDRNLEAQKCPCCLLSVAAAVCSSERLEKVGLIFRYYGNSKNRSHIIEEMTKDPQETSLNSEQASA</sequence>
<protein>
    <submittedName>
        <fullName evidence="1">Uncharacterized protein</fullName>
    </submittedName>
</protein>
<evidence type="ECO:0000313" key="1">
    <source>
        <dbReference type="EMBL" id="OIT03740.1"/>
    </source>
</evidence>
<proteinExistence type="predicted"/>
<organism evidence="1 2">
    <name type="scientific">Nicotiana attenuata</name>
    <name type="common">Coyote tobacco</name>
    <dbReference type="NCBI Taxonomy" id="49451"/>
    <lineage>
        <taxon>Eukaryota</taxon>
        <taxon>Viridiplantae</taxon>
        <taxon>Streptophyta</taxon>
        <taxon>Embryophyta</taxon>
        <taxon>Tracheophyta</taxon>
        <taxon>Spermatophyta</taxon>
        <taxon>Magnoliopsida</taxon>
        <taxon>eudicotyledons</taxon>
        <taxon>Gunneridae</taxon>
        <taxon>Pentapetalae</taxon>
        <taxon>asterids</taxon>
        <taxon>lamiids</taxon>
        <taxon>Solanales</taxon>
        <taxon>Solanaceae</taxon>
        <taxon>Nicotianoideae</taxon>
        <taxon>Nicotianeae</taxon>
        <taxon>Nicotiana</taxon>
    </lineage>
</organism>
<accession>A0A1J6IH91</accession>
<dbReference type="Gramene" id="OIT03740">
    <property type="protein sequence ID" value="OIT03740"/>
    <property type="gene ID" value="A4A49_21701"/>
</dbReference>
<evidence type="ECO:0000313" key="2">
    <source>
        <dbReference type="Proteomes" id="UP000187609"/>
    </source>
</evidence>
<dbReference type="AlphaFoldDB" id="A0A1J6IH91"/>